<reference evidence="1 2" key="1">
    <citation type="submission" date="2022-05" db="EMBL/GenBank/DDBJ databases">
        <authorList>
            <consortium name="Genoscope - CEA"/>
            <person name="William W."/>
        </authorList>
    </citation>
    <scope>NUCLEOTIDE SEQUENCE [LARGE SCALE GENOMIC DNA]</scope>
</reference>
<dbReference type="PROSITE" id="PS00141">
    <property type="entry name" value="ASP_PROTEASE"/>
    <property type="match status" value="1"/>
</dbReference>
<sequence length="108" mass="11755">EERACEDNVIAVKINGTVTRMLLDSGAQSTVLGEQQFHNLERNGLKANLMPEERNLRFYGNGCLPVVSTFEVTIACHGQKVVETVLVTQGEGQCLLGSPAAKKLEVLK</sequence>
<dbReference type="InterPro" id="IPR001969">
    <property type="entry name" value="Aspartic_peptidase_AS"/>
</dbReference>
<dbReference type="EMBL" id="CALNXK010000002">
    <property type="protein sequence ID" value="CAH3033730.1"/>
    <property type="molecule type" value="Genomic_DNA"/>
</dbReference>
<dbReference type="Proteomes" id="UP001159405">
    <property type="component" value="Unassembled WGS sequence"/>
</dbReference>
<feature type="non-terminal residue" evidence="1">
    <location>
        <position position="108"/>
    </location>
</feature>
<dbReference type="SUPFAM" id="SSF50630">
    <property type="entry name" value="Acid proteases"/>
    <property type="match status" value="1"/>
</dbReference>
<gene>
    <name evidence="1" type="ORF">PLOB_00016037</name>
</gene>
<keyword evidence="2" id="KW-1185">Reference proteome</keyword>
<comment type="caution">
    <text evidence="1">The sequence shown here is derived from an EMBL/GenBank/DDBJ whole genome shotgun (WGS) entry which is preliminary data.</text>
</comment>
<dbReference type="InterPro" id="IPR021109">
    <property type="entry name" value="Peptidase_aspartic_dom_sf"/>
</dbReference>
<feature type="non-terminal residue" evidence="1">
    <location>
        <position position="1"/>
    </location>
</feature>
<dbReference type="Pfam" id="PF13650">
    <property type="entry name" value="Asp_protease_2"/>
    <property type="match status" value="1"/>
</dbReference>
<evidence type="ECO:0000313" key="1">
    <source>
        <dbReference type="EMBL" id="CAH3033730.1"/>
    </source>
</evidence>
<organism evidence="1 2">
    <name type="scientific">Porites lobata</name>
    <dbReference type="NCBI Taxonomy" id="104759"/>
    <lineage>
        <taxon>Eukaryota</taxon>
        <taxon>Metazoa</taxon>
        <taxon>Cnidaria</taxon>
        <taxon>Anthozoa</taxon>
        <taxon>Hexacorallia</taxon>
        <taxon>Scleractinia</taxon>
        <taxon>Fungiina</taxon>
        <taxon>Poritidae</taxon>
        <taxon>Porites</taxon>
    </lineage>
</organism>
<name>A0ABN8MQM9_9CNID</name>
<accession>A0ABN8MQM9</accession>
<dbReference type="Gene3D" id="2.40.70.10">
    <property type="entry name" value="Acid Proteases"/>
    <property type="match status" value="1"/>
</dbReference>
<protein>
    <submittedName>
        <fullName evidence="1">Uncharacterized protein</fullName>
    </submittedName>
</protein>
<proteinExistence type="predicted"/>
<evidence type="ECO:0000313" key="2">
    <source>
        <dbReference type="Proteomes" id="UP001159405"/>
    </source>
</evidence>